<evidence type="ECO:0000256" key="9">
    <source>
        <dbReference type="SAM" id="SignalP"/>
    </source>
</evidence>
<dbReference type="GO" id="GO:0016020">
    <property type="term" value="C:membrane"/>
    <property type="evidence" value="ECO:0007669"/>
    <property type="project" value="TreeGrafter"/>
</dbReference>
<dbReference type="SUPFAM" id="SSF51445">
    <property type="entry name" value="(Trans)glycosidases"/>
    <property type="match status" value="2"/>
</dbReference>
<evidence type="ECO:0000259" key="10">
    <source>
        <dbReference type="Pfam" id="PF00728"/>
    </source>
</evidence>
<gene>
    <name evidence="12" type="primary">NAG2_4</name>
    <name evidence="12" type="ORF">EIP91_010035</name>
</gene>
<dbReference type="GO" id="GO:0004563">
    <property type="term" value="F:beta-N-acetylhexosaminidase activity"/>
    <property type="evidence" value="ECO:0007669"/>
    <property type="project" value="UniProtKB-EC"/>
</dbReference>
<dbReference type="Gene3D" id="3.30.379.10">
    <property type="entry name" value="Chitobiase/beta-hexosaminidase domain 2-like"/>
    <property type="match status" value="1"/>
</dbReference>
<dbReference type="Pfam" id="PF00728">
    <property type="entry name" value="Glyco_hydro_20"/>
    <property type="match status" value="2"/>
</dbReference>
<evidence type="ECO:0000259" key="11">
    <source>
        <dbReference type="Pfam" id="PF14845"/>
    </source>
</evidence>
<feature type="active site" description="Proton donor" evidence="8">
    <location>
        <position position="385"/>
    </location>
</feature>
<evidence type="ECO:0000256" key="6">
    <source>
        <dbReference type="ARBA" id="ARBA00023295"/>
    </source>
</evidence>
<dbReference type="InterPro" id="IPR029018">
    <property type="entry name" value="Hex-like_dom2"/>
</dbReference>
<protein>
    <recommendedName>
        <fullName evidence="7">Beta-hexosaminidase</fullName>
        <ecNumber evidence="7">3.2.1.52</ecNumber>
    </recommendedName>
</protein>
<proteinExistence type="inferred from homology"/>
<dbReference type="PIRSF" id="PIRSF001093">
    <property type="entry name" value="B-hxosamndse_ab_euk"/>
    <property type="match status" value="1"/>
</dbReference>
<dbReference type="GO" id="GO:0030203">
    <property type="term" value="P:glycosaminoglycan metabolic process"/>
    <property type="evidence" value="ECO:0007669"/>
    <property type="project" value="TreeGrafter"/>
</dbReference>
<dbReference type="PRINTS" id="PR00738">
    <property type="entry name" value="GLHYDRLASE20"/>
</dbReference>
<dbReference type="EMBL" id="RWJN01000592">
    <property type="protein sequence ID" value="TCD60473.1"/>
    <property type="molecule type" value="Genomic_DNA"/>
</dbReference>
<dbReference type="PANTHER" id="PTHR22600:SF26">
    <property type="entry name" value="BETA-N-ACETYLHEXOSAMINIDASE"/>
    <property type="match status" value="1"/>
</dbReference>
<dbReference type="PANTHER" id="PTHR22600">
    <property type="entry name" value="BETA-HEXOSAMINIDASE"/>
    <property type="match status" value="1"/>
</dbReference>
<evidence type="ECO:0000256" key="8">
    <source>
        <dbReference type="PIRSR" id="PIRSR001093-1"/>
    </source>
</evidence>
<keyword evidence="13" id="KW-1185">Reference proteome</keyword>
<evidence type="ECO:0000313" key="12">
    <source>
        <dbReference type="EMBL" id="TCD60473.1"/>
    </source>
</evidence>
<dbReference type="InterPro" id="IPR025705">
    <property type="entry name" value="Beta_hexosaminidase_sua/sub"/>
</dbReference>
<feature type="domain" description="Beta-hexosaminidase eukaryotic type N-terminal" evidence="11">
    <location>
        <begin position="32"/>
        <end position="175"/>
    </location>
</feature>
<dbReference type="Proteomes" id="UP000292702">
    <property type="component" value="Unassembled WGS sequence"/>
</dbReference>
<organism evidence="12 13">
    <name type="scientific">Steccherinum ochraceum</name>
    <dbReference type="NCBI Taxonomy" id="92696"/>
    <lineage>
        <taxon>Eukaryota</taxon>
        <taxon>Fungi</taxon>
        <taxon>Dikarya</taxon>
        <taxon>Basidiomycota</taxon>
        <taxon>Agaricomycotina</taxon>
        <taxon>Agaricomycetes</taxon>
        <taxon>Polyporales</taxon>
        <taxon>Steccherinaceae</taxon>
        <taxon>Steccherinum</taxon>
    </lineage>
</organism>
<dbReference type="EC" id="3.2.1.52" evidence="7"/>
<dbReference type="Gene3D" id="3.20.20.80">
    <property type="entry name" value="Glycosidases"/>
    <property type="match status" value="2"/>
</dbReference>
<dbReference type="Pfam" id="PF14845">
    <property type="entry name" value="Glycohydro_20b2"/>
    <property type="match status" value="1"/>
</dbReference>
<dbReference type="AlphaFoldDB" id="A0A4R0R3L5"/>
<dbReference type="GO" id="GO:0005975">
    <property type="term" value="P:carbohydrate metabolic process"/>
    <property type="evidence" value="ECO:0007669"/>
    <property type="project" value="InterPro"/>
</dbReference>
<keyword evidence="3 9" id="KW-0732">Signal</keyword>
<keyword evidence="5" id="KW-0325">Glycoprotein</keyword>
<evidence type="ECO:0000313" key="13">
    <source>
        <dbReference type="Proteomes" id="UP000292702"/>
    </source>
</evidence>
<dbReference type="InterPro" id="IPR017853">
    <property type="entry name" value="GH"/>
</dbReference>
<feature type="chain" id="PRO_5020340024" description="Beta-hexosaminidase" evidence="9">
    <location>
        <begin position="22"/>
        <end position="636"/>
    </location>
</feature>
<feature type="domain" description="Glycoside hydrolase family 20 catalytic" evidence="10">
    <location>
        <begin position="250"/>
        <end position="569"/>
    </location>
</feature>
<evidence type="ECO:0000256" key="5">
    <source>
        <dbReference type="ARBA" id="ARBA00023180"/>
    </source>
</evidence>
<dbReference type="STRING" id="92696.A0A4R0R3L5"/>
<accession>A0A4R0R3L5</accession>
<comment type="caution">
    <text evidence="12">The sequence shown here is derived from an EMBL/GenBank/DDBJ whole genome shotgun (WGS) entry which is preliminary data.</text>
</comment>
<dbReference type="InterPro" id="IPR029019">
    <property type="entry name" value="HEX_eukaryotic_N"/>
</dbReference>
<comment type="similarity">
    <text evidence="2 7">Belongs to the glycosyl hydrolase 20 family.</text>
</comment>
<keyword evidence="6 7" id="KW-0326">Glycosidase</keyword>
<feature type="signal peptide" evidence="9">
    <location>
        <begin position="1"/>
        <end position="21"/>
    </location>
</feature>
<evidence type="ECO:0000256" key="1">
    <source>
        <dbReference type="ARBA" id="ARBA00001231"/>
    </source>
</evidence>
<evidence type="ECO:0000256" key="7">
    <source>
        <dbReference type="PIRNR" id="PIRNR001093"/>
    </source>
</evidence>
<keyword evidence="4 7" id="KW-0378">Hydrolase</keyword>
<feature type="domain" description="Glycoside hydrolase family 20 catalytic" evidence="10">
    <location>
        <begin position="199"/>
        <end position="233"/>
    </location>
</feature>
<evidence type="ECO:0000256" key="3">
    <source>
        <dbReference type="ARBA" id="ARBA00022729"/>
    </source>
</evidence>
<name>A0A4R0R3L5_9APHY</name>
<dbReference type="SUPFAM" id="SSF55545">
    <property type="entry name" value="beta-N-acetylhexosaminidase-like domain"/>
    <property type="match status" value="1"/>
</dbReference>
<dbReference type="OrthoDB" id="428480at2759"/>
<sequence length="636" mass="70472">MRPLIVSPVFLVLAWTTETFAANAPNSSFPSIWPQPFSIDVGNASLGTGPVKLSPKFDIHLGNHQNEAANVPDLTAAMQRTMARLQNALPPSENKTDDEWKQEAGNATELTALSLYLVEGRELRDISVEAQSWSLDPTTDQYWLTVTASGDGSGSYVTAETSLGLLRGLQTFEQLWRNVSAIGALYAPSTVYIWDKPAFKHRGLMLDTGRNFFPVVDIIRTLDAMAMVKVNNFVFFPTSFLINARTTPQQLNVFHWHIVDSQSFPMQLDADPYSQLAQNGQLPGSTDQVYNTSAIQQVVDHASQLGIHVTVEVDVPGHTMAIGKTEEFRDYIACFNDTTTKYTLEPPAGQLRIANETVRNFTSGLFEATMATFPNSSLIHIGGDEVSFQCYEDDDATQKALGLDSTTDFQKLENALGVFTKNITDTITNRNKTVVAWEGMVEGQFMVPSSLPNETYIMIFNTNSSNRAVVENIIDAGFRVIRADKEYFFLDCGAQNSISTSDTSPLSCEIYRTWQKIYSFDPVANLSSAQQRMVIGGEALLWTEHITSETLDSRAWPRAASAAEVFWTGDSFSIINENSTALNYTRTDSNVLSYAESRLGDMTSRMEITLNIKAAPLETPVPSTRVARNPRPRKEN</sequence>
<evidence type="ECO:0000256" key="4">
    <source>
        <dbReference type="ARBA" id="ARBA00022801"/>
    </source>
</evidence>
<comment type="catalytic activity">
    <reaction evidence="1 7">
        <text>Hydrolysis of terminal non-reducing N-acetyl-D-hexosamine residues in N-acetyl-beta-D-hexosaminides.</text>
        <dbReference type="EC" id="3.2.1.52"/>
    </reaction>
</comment>
<dbReference type="InterPro" id="IPR015883">
    <property type="entry name" value="Glyco_hydro_20_cat"/>
</dbReference>
<reference evidence="12 13" key="1">
    <citation type="submission" date="2018-11" db="EMBL/GenBank/DDBJ databases">
        <title>Genome assembly of Steccherinum ochraceum LE-BIN_3174, the white-rot fungus of the Steccherinaceae family (The Residual Polyporoid clade, Polyporales, Basidiomycota).</title>
        <authorList>
            <person name="Fedorova T.V."/>
            <person name="Glazunova O.A."/>
            <person name="Landesman E.O."/>
            <person name="Moiseenko K.V."/>
            <person name="Psurtseva N.V."/>
            <person name="Savinova O.S."/>
            <person name="Shakhova N.V."/>
            <person name="Tyazhelova T.V."/>
            <person name="Vasina D.V."/>
        </authorList>
    </citation>
    <scope>NUCLEOTIDE SEQUENCE [LARGE SCALE GENOMIC DNA]</scope>
    <source>
        <strain evidence="12 13">LE-BIN_3174</strain>
    </source>
</reference>
<evidence type="ECO:0000256" key="2">
    <source>
        <dbReference type="ARBA" id="ARBA00006285"/>
    </source>
</evidence>